<dbReference type="InterPro" id="IPR026341">
    <property type="entry name" value="T9SS_type_B"/>
</dbReference>
<sequence length="871" mass="95963">MRFRITLIIICVSLIGGKAFTQDINFTISDHFFSGRKILKVKKDFNDPYVWVLGANNEVFQINNVTKSIVDYTNIFAGYNNSQFVDIAGRSKDTLFIATANSGLIQCKGGKIKIIGNDQGIGDTLSSIGIDYSNIATNAFNLSAHNNLNLLVATNKGTFNYNIDAETSSASSDPVPAIVFEATYRTAIYSGFFNYSFPGDTIVYYKVTQNNLSNILLYTVWQSMHKYGNSTNTIFKVSPLIYDYPFESNLDILWGSQFGLFQTDADYSNSEASPHRQYLSGIKVNKITSILGLTTFGNPADITAPGDIKNNLLVGTDNGLYFSNSVYDLLNLQNNLNQYTFFHYDKLGNGRINDIYVNAATINPVCENGAWIATDNGLYYLVPQYDISINSPPVNAVSFKNQPDSVKKVQICVNTSVTATAKYAGNIVQWYKNANPLAGSTADTLLIASTGDYYAILTNLCSGSHVQTNHVQVSVIQQPVFSFNYPEQLNFCAEKATTLKVKADQSYTYRWFFNDSFNGITSDSCVVSQSGKYQVDVSSCANSWTSSQEVQVNFANLPTPIVFADKMEYCMGEPATLNTNLVADSNYRINWSRDGNIIQGDSNLTSIVTTIPASYAVTVTSKIGANCMEISLPTKITFNPVPIVNIKQTDNSNICVGQSVTLIASYLNGILKWSTGETTDKIIVNTSGIYTAEVTSPSGCVKDTSVDVQFSANPVLSIKDTSICETIKQYITLVAPTGFTKYFWNGSVGDNRFEVKTPQTVSLMVIDSNGCQAMQQINVIDKCSNIFIPNTFTPNDDGINDTWVILGFDDDPNLHIKVFNRYGTSVFKSDGYYAPWNGNLNGKKLPSGVYYYLIVSKKNGKTYSGFVTIIR</sequence>
<keyword evidence="3" id="KW-1185">Reference proteome</keyword>
<dbReference type="Pfam" id="PF13585">
    <property type="entry name" value="CHU_C"/>
    <property type="match status" value="1"/>
</dbReference>
<evidence type="ECO:0000313" key="3">
    <source>
        <dbReference type="Proteomes" id="UP000199679"/>
    </source>
</evidence>
<keyword evidence="1" id="KW-0732">Signal</keyword>
<proteinExistence type="predicted"/>
<organism evidence="2 3">
    <name type="scientific">Mucilaginibacter mallensis</name>
    <dbReference type="NCBI Taxonomy" id="652787"/>
    <lineage>
        <taxon>Bacteria</taxon>
        <taxon>Pseudomonadati</taxon>
        <taxon>Bacteroidota</taxon>
        <taxon>Sphingobacteriia</taxon>
        <taxon>Sphingobacteriales</taxon>
        <taxon>Sphingobacteriaceae</taxon>
        <taxon>Mucilaginibacter</taxon>
    </lineage>
</organism>
<dbReference type="Proteomes" id="UP000199679">
    <property type="component" value="Chromosome I"/>
</dbReference>
<protein>
    <submittedName>
        <fullName evidence="2">Gliding motility-associated C-terminal domain-containing protein</fullName>
    </submittedName>
</protein>
<dbReference type="EMBL" id="LT629740">
    <property type="protein sequence ID" value="SDT67400.1"/>
    <property type="molecule type" value="Genomic_DNA"/>
</dbReference>
<dbReference type="OrthoDB" id="5726170at2"/>
<dbReference type="AlphaFoldDB" id="A0A1H2CA90"/>
<dbReference type="RefSeq" id="WP_091379284.1">
    <property type="nucleotide sequence ID" value="NZ_LT629740.1"/>
</dbReference>
<name>A0A1H2CA90_MUCMA</name>
<gene>
    <name evidence="2" type="ORF">SAMN05216490_4789</name>
</gene>
<dbReference type="NCBIfam" id="TIGR04131">
    <property type="entry name" value="Bac_Flav_CTERM"/>
    <property type="match status" value="1"/>
</dbReference>
<feature type="signal peptide" evidence="1">
    <location>
        <begin position="1"/>
        <end position="21"/>
    </location>
</feature>
<feature type="chain" id="PRO_5009270890" evidence="1">
    <location>
        <begin position="22"/>
        <end position="871"/>
    </location>
</feature>
<reference evidence="2 3" key="1">
    <citation type="submission" date="2016-10" db="EMBL/GenBank/DDBJ databases">
        <authorList>
            <person name="de Groot N.N."/>
        </authorList>
    </citation>
    <scope>NUCLEOTIDE SEQUENCE [LARGE SCALE GENOMIC DNA]</scope>
    <source>
        <strain evidence="2 3">MP1X4</strain>
    </source>
</reference>
<accession>A0A1H2CA90</accession>
<evidence type="ECO:0000256" key="1">
    <source>
        <dbReference type="SAM" id="SignalP"/>
    </source>
</evidence>
<dbReference type="STRING" id="652787.SAMN05216490_4789"/>
<evidence type="ECO:0000313" key="2">
    <source>
        <dbReference type="EMBL" id="SDT67400.1"/>
    </source>
</evidence>